<comment type="caution">
    <text evidence="11">The sequence shown here is derived from an EMBL/GenBank/DDBJ whole genome shotgun (WGS) entry which is preliminary data.</text>
</comment>
<feature type="transmembrane region" description="Helical" evidence="9">
    <location>
        <begin position="14"/>
        <end position="36"/>
    </location>
</feature>
<evidence type="ECO:0000256" key="3">
    <source>
        <dbReference type="ARBA" id="ARBA00022475"/>
    </source>
</evidence>
<evidence type="ECO:0000256" key="5">
    <source>
        <dbReference type="ARBA" id="ARBA00022692"/>
    </source>
</evidence>
<gene>
    <name evidence="11" type="ORF">H9895_05950</name>
</gene>
<organism evidence="11 12">
    <name type="scientific">Candidatus Pseudogracilibacillus intestinigallinarum</name>
    <dbReference type="NCBI Taxonomy" id="2838742"/>
    <lineage>
        <taxon>Bacteria</taxon>
        <taxon>Bacillati</taxon>
        <taxon>Bacillota</taxon>
        <taxon>Bacilli</taxon>
        <taxon>Bacillales</taxon>
        <taxon>Bacillaceae</taxon>
        <taxon>Pseudogracilibacillus</taxon>
    </lineage>
</organism>
<dbReference type="PANTHER" id="PTHR35011">
    <property type="entry name" value="2,3-DIKETO-L-GULONATE TRAP TRANSPORTER SMALL PERMEASE PROTEIN YIAM"/>
    <property type="match status" value="1"/>
</dbReference>
<dbReference type="InterPro" id="IPR007387">
    <property type="entry name" value="TRAP_DctQ"/>
</dbReference>
<dbReference type="PANTHER" id="PTHR35011:SF2">
    <property type="entry name" value="2,3-DIKETO-L-GULONATE TRAP TRANSPORTER SMALL PERMEASE PROTEIN YIAM"/>
    <property type="match status" value="1"/>
</dbReference>
<dbReference type="Pfam" id="PF04290">
    <property type="entry name" value="DctQ"/>
    <property type="match status" value="1"/>
</dbReference>
<accession>A0A9D1PLH6</accession>
<name>A0A9D1PLH6_9BACI</name>
<sequence>MNQISKFIEKIEKFVSIILIAALTFILFLAVIYRYFLNSPLFWANEISIFIMAWLTFLGGSLSFKYKSQASITFLSNSLSTKNKRILNIITHIIMLVFLAILIYVSYYWIFNFSHSKSSALRIPMWIPYLSVPVGLSFMFIHLFTHFIQYIRGKEIEENTI</sequence>
<dbReference type="InterPro" id="IPR055348">
    <property type="entry name" value="DctQ"/>
</dbReference>
<evidence type="ECO:0000256" key="2">
    <source>
        <dbReference type="ARBA" id="ARBA00022448"/>
    </source>
</evidence>
<feature type="domain" description="Tripartite ATP-independent periplasmic transporters DctQ component" evidence="10">
    <location>
        <begin position="24"/>
        <end position="152"/>
    </location>
</feature>
<evidence type="ECO:0000256" key="9">
    <source>
        <dbReference type="SAM" id="Phobius"/>
    </source>
</evidence>
<reference evidence="11" key="1">
    <citation type="journal article" date="2021" name="PeerJ">
        <title>Extensive microbial diversity within the chicken gut microbiome revealed by metagenomics and culture.</title>
        <authorList>
            <person name="Gilroy R."/>
            <person name="Ravi A."/>
            <person name="Getino M."/>
            <person name="Pursley I."/>
            <person name="Horton D.L."/>
            <person name="Alikhan N.F."/>
            <person name="Baker D."/>
            <person name="Gharbi K."/>
            <person name="Hall N."/>
            <person name="Watson M."/>
            <person name="Adriaenssens E.M."/>
            <person name="Foster-Nyarko E."/>
            <person name="Jarju S."/>
            <person name="Secka A."/>
            <person name="Antonio M."/>
            <person name="Oren A."/>
            <person name="Chaudhuri R.R."/>
            <person name="La Ragione R."/>
            <person name="Hildebrand F."/>
            <person name="Pallen M.J."/>
        </authorList>
    </citation>
    <scope>NUCLEOTIDE SEQUENCE</scope>
    <source>
        <strain evidence="11">CHK169-2315</strain>
    </source>
</reference>
<evidence type="ECO:0000256" key="6">
    <source>
        <dbReference type="ARBA" id="ARBA00022989"/>
    </source>
</evidence>
<proteinExistence type="inferred from homology"/>
<reference evidence="11" key="2">
    <citation type="submission" date="2021-04" db="EMBL/GenBank/DDBJ databases">
        <authorList>
            <person name="Gilroy R."/>
        </authorList>
    </citation>
    <scope>NUCLEOTIDE SEQUENCE</scope>
    <source>
        <strain evidence="11">CHK169-2315</strain>
    </source>
</reference>
<evidence type="ECO:0000256" key="8">
    <source>
        <dbReference type="ARBA" id="ARBA00038436"/>
    </source>
</evidence>
<dbReference type="AlphaFoldDB" id="A0A9D1PLH6"/>
<evidence type="ECO:0000256" key="4">
    <source>
        <dbReference type="ARBA" id="ARBA00022519"/>
    </source>
</evidence>
<feature type="transmembrane region" description="Helical" evidence="9">
    <location>
        <begin position="123"/>
        <end position="144"/>
    </location>
</feature>
<feature type="transmembrane region" description="Helical" evidence="9">
    <location>
        <begin position="85"/>
        <end position="111"/>
    </location>
</feature>
<dbReference type="GO" id="GO:0022857">
    <property type="term" value="F:transmembrane transporter activity"/>
    <property type="evidence" value="ECO:0007669"/>
    <property type="project" value="TreeGrafter"/>
</dbReference>
<evidence type="ECO:0000256" key="7">
    <source>
        <dbReference type="ARBA" id="ARBA00023136"/>
    </source>
</evidence>
<evidence type="ECO:0000256" key="1">
    <source>
        <dbReference type="ARBA" id="ARBA00004429"/>
    </source>
</evidence>
<keyword evidence="3" id="KW-1003">Cell membrane</keyword>
<dbReference type="GO" id="GO:0015740">
    <property type="term" value="P:C4-dicarboxylate transport"/>
    <property type="evidence" value="ECO:0007669"/>
    <property type="project" value="TreeGrafter"/>
</dbReference>
<evidence type="ECO:0000313" key="11">
    <source>
        <dbReference type="EMBL" id="HIV74610.1"/>
    </source>
</evidence>
<evidence type="ECO:0000313" key="12">
    <source>
        <dbReference type="Proteomes" id="UP000823937"/>
    </source>
</evidence>
<comment type="similarity">
    <text evidence="8">Belongs to the TRAP transporter small permease family.</text>
</comment>
<keyword evidence="4" id="KW-0997">Cell inner membrane</keyword>
<keyword evidence="7 9" id="KW-0472">Membrane</keyword>
<comment type="subcellular location">
    <subcellularLocation>
        <location evidence="1">Cell inner membrane</location>
        <topology evidence="1">Multi-pass membrane protein</topology>
    </subcellularLocation>
</comment>
<keyword evidence="5 9" id="KW-0812">Transmembrane</keyword>
<keyword evidence="6 9" id="KW-1133">Transmembrane helix</keyword>
<protein>
    <submittedName>
        <fullName evidence="11">TRAP transporter small permease</fullName>
    </submittedName>
</protein>
<dbReference type="Proteomes" id="UP000823937">
    <property type="component" value="Unassembled WGS sequence"/>
</dbReference>
<evidence type="ECO:0000259" key="10">
    <source>
        <dbReference type="Pfam" id="PF04290"/>
    </source>
</evidence>
<keyword evidence="2" id="KW-0813">Transport</keyword>
<dbReference type="GO" id="GO:0005886">
    <property type="term" value="C:plasma membrane"/>
    <property type="evidence" value="ECO:0007669"/>
    <property type="project" value="UniProtKB-SubCell"/>
</dbReference>
<dbReference type="EMBL" id="DXHX01000087">
    <property type="protein sequence ID" value="HIV74610.1"/>
    <property type="molecule type" value="Genomic_DNA"/>
</dbReference>
<feature type="transmembrane region" description="Helical" evidence="9">
    <location>
        <begin position="42"/>
        <end position="64"/>
    </location>
</feature>